<dbReference type="Proteomes" id="UP000016511">
    <property type="component" value="Unassembled WGS sequence"/>
</dbReference>
<protein>
    <submittedName>
        <fullName evidence="1">Uncharacterized protein</fullName>
    </submittedName>
</protein>
<evidence type="ECO:0000313" key="2">
    <source>
        <dbReference type="Proteomes" id="UP000016511"/>
    </source>
</evidence>
<evidence type="ECO:0000313" key="1">
    <source>
        <dbReference type="EMBL" id="ERI09411.1"/>
    </source>
</evidence>
<name>U1YF46_ANEAE</name>
<accession>U1YF46</accession>
<sequence>MIFFTGMRIAYIKKRIVKIHLLYFSEIIKAVNEERRFYL</sequence>
<keyword evidence="2" id="KW-1185">Reference proteome</keyword>
<dbReference type="AlphaFoldDB" id="U1YF46"/>
<organism evidence="1 2">
    <name type="scientific">Aneurinibacillus aneurinilyticus ATCC 12856</name>
    <dbReference type="NCBI Taxonomy" id="649747"/>
    <lineage>
        <taxon>Bacteria</taxon>
        <taxon>Bacillati</taxon>
        <taxon>Bacillota</taxon>
        <taxon>Bacilli</taxon>
        <taxon>Bacillales</taxon>
        <taxon>Paenibacillaceae</taxon>
        <taxon>Aneurinibacillus group</taxon>
        <taxon>Aneurinibacillus</taxon>
    </lineage>
</organism>
<comment type="caution">
    <text evidence="1">The sequence shown here is derived from an EMBL/GenBank/DDBJ whole genome shotgun (WGS) entry which is preliminary data.</text>
</comment>
<dbReference type="STRING" id="649747.HMPREF0083_02530"/>
<dbReference type="HOGENOM" id="CLU_3303856_0_0_9"/>
<dbReference type="EMBL" id="AWSJ01000157">
    <property type="protein sequence ID" value="ERI09411.1"/>
    <property type="molecule type" value="Genomic_DNA"/>
</dbReference>
<proteinExistence type="predicted"/>
<reference evidence="1 2" key="1">
    <citation type="submission" date="2013-08" db="EMBL/GenBank/DDBJ databases">
        <authorList>
            <person name="Weinstock G."/>
            <person name="Sodergren E."/>
            <person name="Wylie T."/>
            <person name="Fulton L."/>
            <person name="Fulton R."/>
            <person name="Fronick C."/>
            <person name="O'Laughlin M."/>
            <person name="Godfrey J."/>
            <person name="Miner T."/>
            <person name="Herter B."/>
            <person name="Appelbaum E."/>
            <person name="Cordes M."/>
            <person name="Lek S."/>
            <person name="Wollam A."/>
            <person name="Pepin K.H."/>
            <person name="Palsikar V.B."/>
            <person name="Mitreva M."/>
            <person name="Wilson R.K."/>
        </authorList>
    </citation>
    <scope>NUCLEOTIDE SEQUENCE [LARGE SCALE GENOMIC DNA]</scope>
    <source>
        <strain evidence="1 2">ATCC 12856</strain>
    </source>
</reference>
<gene>
    <name evidence="1" type="ORF">HMPREF0083_02530</name>
</gene>